<feature type="compositionally biased region" description="Polar residues" evidence="1">
    <location>
        <begin position="496"/>
        <end position="517"/>
    </location>
</feature>
<feature type="compositionally biased region" description="Low complexity" evidence="1">
    <location>
        <begin position="216"/>
        <end position="233"/>
    </location>
</feature>
<dbReference type="PANTHER" id="PTHR47336">
    <property type="entry name" value="TRANSCRIPTION FACTOR HMS1-RELATED"/>
    <property type="match status" value="1"/>
</dbReference>
<name>A0A0D2PE56_HYPSF</name>
<dbReference type="PROSITE" id="PS50888">
    <property type="entry name" value="BHLH"/>
    <property type="match status" value="1"/>
</dbReference>
<organism evidence="3 4">
    <name type="scientific">Hypholoma sublateritium (strain FD-334 SS-4)</name>
    <dbReference type="NCBI Taxonomy" id="945553"/>
    <lineage>
        <taxon>Eukaryota</taxon>
        <taxon>Fungi</taxon>
        <taxon>Dikarya</taxon>
        <taxon>Basidiomycota</taxon>
        <taxon>Agaricomycotina</taxon>
        <taxon>Agaricomycetes</taxon>
        <taxon>Agaricomycetidae</taxon>
        <taxon>Agaricales</taxon>
        <taxon>Agaricineae</taxon>
        <taxon>Strophariaceae</taxon>
        <taxon>Hypholoma</taxon>
    </lineage>
</organism>
<feature type="region of interest" description="Disordered" evidence="1">
    <location>
        <begin position="200"/>
        <end position="244"/>
    </location>
</feature>
<accession>A0A0D2PE56</accession>
<feature type="compositionally biased region" description="Low complexity" evidence="1">
    <location>
        <begin position="17"/>
        <end position="29"/>
    </location>
</feature>
<dbReference type="SUPFAM" id="SSF47459">
    <property type="entry name" value="HLH, helix-loop-helix DNA-binding domain"/>
    <property type="match status" value="1"/>
</dbReference>
<protein>
    <recommendedName>
        <fullName evidence="2">BHLH domain-containing protein</fullName>
    </recommendedName>
</protein>
<proteinExistence type="predicted"/>
<feature type="region of interest" description="Disordered" evidence="1">
    <location>
        <begin position="1"/>
        <end position="29"/>
    </location>
</feature>
<dbReference type="Pfam" id="PF00010">
    <property type="entry name" value="HLH"/>
    <property type="match status" value="1"/>
</dbReference>
<dbReference type="Proteomes" id="UP000054270">
    <property type="component" value="Unassembled WGS sequence"/>
</dbReference>
<dbReference type="AlphaFoldDB" id="A0A0D2PE56"/>
<dbReference type="InterPro" id="IPR011598">
    <property type="entry name" value="bHLH_dom"/>
</dbReference>
<dbReference type="InterPro" id="IPR052099">
    <property type="entry name" value="Regulatory_TF_Diverse"/>
</dbReference>
<sequence>MGLDSVDPLNLLLQNGDSSSDEASSSQDWSKFSTLWADSTEAVKPYSDMMDFADLGSIPMDMDFNPSIEPSALHYDPMKYNFSYDDQFNALSSELLATQFPFAFQAGLAAGDFSGSSSDSSQSFTKERRLSITSSSSSSGASLSPVPESVQSPAASDIQPKEEPALDPAAALAQRVRQSAGVMLAVPMNAQLQGTGIHIPENASKLPIPRLPQHQSMSTPKSSDASSSSSAASTPPPSTPPVNTFKLASAALAPPEVSPPTAGIPRPKTSHTTIERRYRTNLNARIQSLRMAVPALRVLEDREGGNGKKIKKNVKGSVLVKGAGMPSVDNEDGDVIDERGFVDGVKVARKCSKANVLGKAVEYIRVLKKREHRLKAEQAGLKTLISGLVGGPALVREWEREWRASFGGEEKDEVEGDDEDADDDDSEDDDGDDGDEDGGRKRKRPKASGVPAVKKPSAEKKKPTLSPSESGSAGVPEKRKRGRPRKVLPPPASLASVATSPSEGSVQDESMSPSTPYTAMPPQWSQQQAQPQQYLLAVFALFSFFNSPLTSTTSFQSQHHHTGAVLSAAQAPSADGWAWKEYMQVLHLVVSVLVLASFVGHWLGINLTLGFGKMVARERSLSVVAAAANKNRKARFVSWPELARDCVLEGSTSSMSSYERVQVYRSTSTRRNVSISDLTNLAIVLRGTTGLFAGLAAMKARSVWATAQVQSQKVTPNNPAKISEQLVLDTLTAETAASYLATATLGDRSDGERAYTPIEVLGCLVVKERVKAHLASLFVQSVADEAEAQTQDQEWRRTIDAARELGGHVEQLGKTLERAWKADPAVIEDDDLALGVDAGDEGSADADIRALLTAVVLYRRLFAEAHDGALSSSTLLSPPPTPTAKTTIKRGQMLQALRTVLGSRVFEDEGIVGARAVRDADGGEGAAEELGLEDARDSVVDMIFDSERRLRAASPS</sequence>
<feature type="region of interest" description="Disordered" evidence="1">
    <location>
        <begin position="114"/>
        <end position="169"/>
    </location>
</feature>
<reference evidence="4" key="1">
    <citation type="submission" date="2014-04" db="EMBL/GenBank/DDBJ databases">
        <title>Evolutionary Origins and Diversification of the Mycorrhizal Mutualists.</title>
        <authorList>
            <consortium name="DOE Joint Genome Institute"/>
            <consortium name="Mycorrhizal Genomics Consortium"/>
            <person name="Kohler A."/>
            <person name="Kuo A."/>
            <person name="Nagy L.G."/>
            <person name="Floudas D."/>
            <person name="Copeland A."/>
            <person name="Barry K.W."/>
            <person name="Cichocki N."/>
            <person name="Veneault-Fourrey C."/>
            <person name="LaButti K."/>
            <person name="Lindquist E.A."/>
            <person name="Lipzen A."/>
            <person name="Lundell T."/>
            <person name="Morin E."/>
            <person name="Murat C."/>
            <person name="Riley R."/>
            <person name="Ohm R."/>
            <person name="Sun H."/>
            <person name="Tunlid A."/>
            <person name="Henrissat B."/>
            <person name="Grigoriev I.V."/>
            <person name="Hibbett D.S."/>
            <person name="Martin F."/>
        </authorList>
    </citation>
    <scope>NUCLEOTIDE SEQUENCE [LARGE SCALE GENOMIC DNA]</scope>
    <source>
        <strain evidence="4">FD-334 SS-4</strain>
    </source>
</reference>
<evidence type="ECO:0000259" key="2">
    <source>
        <dbReference type="PROSITE" id="PS50888"/>
    </source>
</evidence>
<feature type="compositionally biased region" description="Low complexity" evidence="1">
    <location>
        <begin position="114"/>
        <end position="124"/>
    </location>
</feature>
<evidence type="ECO:0000313" key="4">
    <source>
        <dbReference type="Proteomes" id="UP000054270"/>
    </source>
</evidence>
<gene>
    <name evidence="3" type="ORF">HYPSUDRAFT_36018</name>
</gene>
<feature type="compositionally biased region" description="Low complexity" evidence="1">
    <location>
        <begin position="131"/>
        <end position="144"/>
    </location>
</feature>
<evidence type="ECO:0000313" key="3">
    <source>
        <dbReference type="EMBL" id="KJA26861.1"/>
    </source>
</evidence>
<dbReference type="Gene3D" id="4.10.280.10">
    <property type="entry name" value="Helix-loop-helix DNA-binding domain"/>
    <property type="match status" value="1"/>
</dbReference>
<keyword evidence="4" id="KW-1185">Reference proteome</keyword>
<dbReference type="InterPro" id="IPR036638">
    <property type="entry name" value="HLH_DNA-bd_sf"/>
</dbReference>
<dbReference type="OMA" id="RNAQLHM"/>
<feature type="compositionally biased region" description="Acidic residues" evidence="1">
    <location>
        <begin position="410"/>
        <end position="436"/>
    </location>
</feature>
<dbReference type="OrthoDB" id="2133190at2759"/>
<dbReference type="EMBL" id="KN817526">
    <property type="protein sequence ID" value="KJA26861.1"/>
    <property type="molecule type" value="Genomic_DNA"/>
</dbReference>
<evidence type="ECO:0000256" key="1">
    <source>
        <dbReference type="SAM" id="MobiDB-lite"/>
    </source>
</evidence>
<feature type="region of interest" description="Disordered" evidence="1">
    <location>
        <begin position="405"/>
        <end position="526"/>
    </location>
</feature>
<dbReference type="SMART" id="SM00353">
    <property type="entry name" value="HLH"/>
    <property type="match status" value="1"/>
</dbReference>
<dbReference type="GO" id="GO:0046983">
    <property type="term" value="F:protein dimerization activity"/>
    <property type="evidence" value="ECO:0007669"/>
    <property type="project" value="InterPro"/>
</dbReference>
<feature type="domain" description="BHLH" evidence="2">
    <location>
        <begin position="266"/>
        <end position="367"/>
    </location>
</feature>
<dbReference type="STRING" id="945553.A0A0D2PE56"/>
<dbReference type="PANTHER" id="PTHR47336:SF2">
    <property type="entry name" value="TRANSCRIPTION FACTOR HMS1-RELATED"/>
    <property type="match status" value="1"/>
</dbReference>